<evidence type="ECO:0000256" key="1">
    <source>
        <dbReference type="SAM" id="Phobius"/>
    </source>
</evidence>
<feature type="non-terminal residue" evidence="2">
    <location>
        <position position="118"/>
    </location>
</feature>
<dbReference type="STRING" id="1618481.US54_C0012G0052"/>
<keyword evidence="1" id="KW-1133">Transmembrane helix</keyword>
<dbReference type="GO" id="GO:0003993">
    <property type="term" value="F:acid phosphatase activity"/>
    <property type="evidence" value="ECO:0007669"/>
    <property type="project" value="InterPro"/>
</dbReference>
<gene>
    <name evidence="2" type="ORF">US54_C0012G0052</name>
</gene>
<dbReference type="Proteomes" id="UP000034471">
    <property type="component" value="Unassembled WGS sequence"/>
</dbReference>
<dbReference type="InterPro" id="IPR008963">
    <property type="entry name" value="Purple_acid_Pase-like_N"/>
</dbReference>
<accession>A0A0G0HIF5</accession>
<protein>
    <recommendedName>
        <fullName evidence="4">Purple acid phosphatase N-terminal domain-containing protein</fullName>
    </recommendedName>
</protein>
<organism evidence="2 3">
    <name type="scientific">Candidatus Roizmanbacteria bacterium GW2011_GWA2_37_7</name>
    <dbReference type="NCBI Taxonomy" id="1618481"/>
    <lineage>
        <taxon>Bacteria</taxon>
        <taxon>Candidatus Roizmaniibacteriota</taxon>
    </lineage>
</organism>
<dbReference type="Gene3D" id="2.60.40.380">
    <property type="entry name" value="Purple acid phosphatase-like, N-terminal"/>
    <property type="match status" value="1"/>
</dbReference>
<dbReference type="AlphaFoldDB" id="A0A0G0HIF5"/>
<comment type="caution">
    <text evidence="2">The sequence shown here is derived from an EMBL/GenBank/DDBJ whole genome shotgun (WGS) entry which is preliminary data.</text>
</comment>
<keyword evidence="1" id="KW-0472">Membrane</keyword>
<keyword evidence="1" id="KW-0812">Transmembrane</keyword>
<dbReference type="EMBL" id="LBTJ01000012">
    <property type="protein sequence ID" value="KKQ38355.1"/>
    <property type="molecule type" value="Genomic_DNA"/>
</dbReference>
<evidence type="ECO:0000313" key="2">
    <source>
        <dbReference type="EMBL" id="KKQ38355.1"/>
    </source>
</evidence>
<reference evidence="2 3" key="1">
    <citation type="journal article" date="2015" name="Nature">
        <title>rRNA introns, odd ribosomes, and small enigmatic genomes across a large radiation of phyla.</title>
        <authorList>
            <person name="Brown C.T."/>
            <person name="Hug L.A."/>
            <person name="Thomas B.C."/>
            <person name="Sharon I."/>
            <person name="Castelle C.J."/>
            <person name="Singh A."/>
            <person name="Wilkins M.J."/>
            <person name="Williams K.H."/>
            <person name="Banfield J.F."/>
        </authorList>
    </citation>
    <scope>NUCLEOTIDE SEQUENCE [LARGE SCALE GENOMIC DNA]</scope>
</reference>
<dbReference type="SUPFAM" id="SSF49363">
    <property type="entry name" value="Purple acid phosphatase, N-terminal domain"/>
    <property type="match status" value="1"/>
</dbReference>
<proteinExistence type="predicted"/>
<feature type="transmembrane region" description="Helical" evidence="1">
    <location>
        <begin position="12"/>
        <end position="34"/>
    </location>
</feature>
<sequence>MYSDLYTHPRFSPIKLLTTIAIVIVAALGLFLFTQDSIPTRASKRALLDHQIVNISQKQLGIFWEIDTADEGWILYGKNPNNLDMTAFDERDIDGEKEKRIFHFALLRNLEPASTYYY</sequence>
<evidence type="ECO:0008006" key="4">
    <source>
        <dbReference type="Google" id="ProtNLM"/>
    </source>
</evidence>
<dbReference type="GO" id="GO:0046872">
    <property type="term" value="F:metal ion binding"/>
    <property type="evidence" value="ECO:0007669"/>
    <property type="project" value="InterPro"/>
</dbReference>
<name>A0A0G0HIF5_9BACT</name>
<evidence type="ECO:0000313" key="3">
    <source>
        <dbReference type="Proteomes" id="UP000034471"/>
    </source>
</evidence>